<dbReference type="EMBL" id="MVGT01003118">
    <property type="protein sequence ID" value="OVA05524.1"/>
    <property type="molecule type" value="Genomic_DNA"/>
</dbReference>
<dbReference type="InterPro" id="IPR036453">
    <property type="entry name" value="GluRdtase_dimer_dom_sf"/>
</dbReference>
<dbReference type="OrthoDB" id="1532477at2759"/>
<dbReference type="Pfam" id="PF00745">
    <property type="entry name" value="GlutR_dimer"/>
    <property type="match status" value="1"/>
</dbReference>
<feature type="compositionally biased region" description="Basic and acidic residues" evidence="2">
    <location>
        <begin position="154"/>
        <end position="165"/>
    </location>
</feature>
<gene>
    <name evidence="4" type="ORF">BVC80_441g306</name>
</gene>
<keyword evidence="5" id="KW-1185">Reference proteome</keyword>
<feature type="coiled-coil region" evidence="1">
    <location>
        <begin position="24"/>
        <end position="58"/>
    </location>
</feature>
<evidence type="ECO:0000256" key="2">
    <source>
        <dbReference type="SAM" id="MobiDB-lite"/>
    </source>
</evidence>
<proteinExistence type="predicted"/>
<organism evidence="4 5">
    <name type="scientific">Macleaya cordata</name>
    <name type="common">Five-seeded plume-poppy</name>
    <name type="synonym">Bocconia cordata</name>
    <dbReference type="NCBI Taxonomy" id="56857"/>
    <lineage>
        <taxon>Eukaryota</taxon>
        <taxon>Viridiplantae</taxon>
        <taxon>Streptophyta</taxon>
        <taxon>Embryophyta</taxon>
        <taxon>Tracheophyta</taxon>
        <taxon>Spermatophyta</taxon>
        <taxon>Magnoliopsida</taxon>
        <taxon>Ranunculales</taxon>
        <taxon>Papaveraceae</taxon>
        <taxon>Papaveroideae</taxon>
        <taxon>Macleaya</taxon>
    </lineage>
</organism>
<sequence length="201" mass="23385">MNRIDELGTFTQIGCNPDRINMIVAEAKHEEEDLMEEIRELMQRLEIVMERFRVLEMEKLMSKLNGGISDEEREKAEMLSREIVNKFLEKPMQYLSCEEVNLEDKVKDLKLVVGIFESSCLGNKKMTGNNNQCLRHLLITHKVYRRASGTAQNLEREGRERLAEKGEEEEEEAEGRAGGLRSSTIFRKDNSAPRPELYNRY</sequence>
<accession>A0A200Q517</accession>
<name>A0A200Q517_MACCD</name>
<evidence type="ECO:0000313" key="4">
    <source>
        <dbReference type="EMBL" id="OVA05524.1"/>
    </source>
</evidence>
<keyword evidence="1" id="KW-0175">Coiled coil</keyword>
<feature type="domain" description="Tetrapyrrole biosynthesis glutamyl-tRNA reductase dimerisation" evidence="3">
    <location>
        <begin position="37"/>
        <end position="101"/>
    </location>
</feature>
<feature type="region of interest" description="Disordered" evidence="2">
    <location>
        <begin position="150"/>
        <end position="201"/>
    </location>
</feature>
<dbReference type="Proteomes" id="UP000195402">
    <property type="component" value="Unassembled WGS sequence"/>
</dbReference>
<dbReference type="InterPro" id="IPR015896">
    <property type="entry name" value="4pyrrol_synth_GluRdtase_dimer"/>
</dbReference>
<dbReference type="GO" id="GO:0008883">
    <property type="term" value="F:glutamyl-tRNA reductase activity"/>
    <property type="evidence" value="ECO:0007669"/>
    <property type="project" value="InterPro"/>
</dbReference>
<evidence type="ECO:0000259" key="3">
    <source>
        <dbReference type="Pfam" id="PF00745"/>
    </source>
</evidence>
<evidence type="ECO:0000313" key="5">
    <source>
        <dbReference type="Proteomes" id="UP000195402"/>
    </source>
</evidence>
<protein>
    <submittedName>
        <fullName evidence="4">Tetrapyrrole biosynthesis</fullName>
    </submittedName>
</protein>
<reference evidence="4 5" key="1">
    <citation type="journal article" date="2017" name="Mol. Plant">
        <title>The Genome of Medicinal Plant Macleaya cordata Provides New Insights into Benzylisoquinoline Alkaloids Metabolism.</title>
        <authorList>
            <person name="Liu X."/>
            <person name="Liu Y."/>
            <person name="Huang P."/>
            <person name="Ma Y."/>
            <person name="Qing Z."/>
            <person name="Tang Q."/>
            <person name="Cao H."/>
            <person name="Cheng P."/>
            <person name="Zheng Y."/>
            <person name="Yuan Z."/>
            <person name="Zhou Y."/>
            <person name="Liu J."/>
            <person name="Tang Z."/>
            <person name="Zhuo Y."/>
            <person name="Zhang Y."/>
            <person name="Yu L."/>
            <person name="Huang J."/>
            <person name="Yang P."/>
            <person name="Peng Q."/>
            <person name="Zhang J."/>
            <person name="Jiang W."/>
            <person name="Zhang Z."/>
            <person name="Lin K."/>
            <person name="Ro D.K."/>
            <person name="Chen X."/>
            <person name="Xiong X."/>
            <person name="Shang Y."/>
            <person name="Huang S."/>
            <person name="Zeng J."/>
        </authorList>
    </citation>
    <scope>NUCLEOTIDE SEQUENCE [LARGE SCALE GENOMIC DNA]</scope>
    <source>
        <strain evidence="5">cv. BLH2017</strain>
        <tissue evidence="4">Root</tissue>
    </source>
</reference>
<comment type="caution">
    <text evidence="4">The sequence shown here is derived from an EMBL/GenBank/DDBJ whole genome shotgun (WGS) entry which is preliminary data.</text>
</comment>
<dbReference type="SUPFAM" id="SSF69075">
    <property type="entry name" value="Glutamyl tRNA-reductase dimerization domain"/>
    <property type="match status" value="1"/>
</dbReference>
<evidence type="ECO:0000256" key="1">
    <source>
        <dbReference type="SAM" id="Coils"/>
    </source>
</evidence>
<dbReference type="GO" id="GO:0033014">
    <property type="term" value="P:tetrapyrrole biosynthetic process"/>
    <property type="evidence" value="ECO:0007669"/>
    <property type="project" value="InterPro"/>
</dbReference>
<dbReference type="AlphaFoldDB" id="A0A200Q517"/>
<dbReference type="InParanoid" id="A0A200Q517"/>
<dbReference type="GO" id="GO:0050661">
    <property type="term" value="F:NADP binding"/>
    <property type="evidence" value="ECO:0007669"/>
    <property type="project" value="InterPro"/>
</dbReference>
<feature type="compositionally biased region" description="Basic and acidic residues" evidence="2">
    <location>
        <begin position="186"/>
        <end position="201"/>
    </location>
</feature>